<evidence type="ECO:0000313" key="13">
    <source>
        <dbReference type="EMBL" id="MEF2290810.1"/>
    </source>
</evidence>
<evidence type="ECO:0000256" key="5">
    <source>
        <dbReference type="ARBA" id="ARBA00022575"/>
    </source>
</evidence>
<dbReference type="SUPFAM" id="SSF51412">
    <property type="entry name" value="Inosine monophosphate dehydrogenase (IMPDH)"/>
    <property type="match status" value="1"/>
</dbReference>
<reference evidence="14" key="2">
    <citation type="submission" date="2016-11" db="EMBL/GenBank/DDBJ databases">
        <title>Complete genome sequence of Virgibacillus pantothenticus 21D, a halophilic bacterium isolated from the deep hypersaline anoxic basin Discovery in the Mediterranean Sea.</title>
        <authorList>
            <person name="Zeaiter Z."/>
            <person name="Booth J.M."/>
            <person name="Prosdocimi E.M."/>
            <person name="Mapelli F."/>
            <person name="Fusi M."/>
            <person name="Daffonchio D."/>
            <person name="Borin S."/>
            <person name="Crotti E."/>
        </authorList>
    </citation>
    <scope>NUCLEOTIDE SEQUENCE [LARGE SCALE GENOMIC DNA]</scope>
    <source>
        <strain evidence="14">21D</strain>
    </source>
</reference>
<dbReference type="KEGG" id="vpn:A21D_01824"/>
<dbReference type="AlphaFoldDB" id="A0A2K9IZM1"/>
<dbReference type="PANTHER" id="PTHR42747">
    <property type="entry name" value="NITRONATE MONOOXYGENASE-RELATED"/>
    <property type="match status" value="1"/>
</dbReference>
<accession>A0A2K9IZM1</accession>
<evidence type="ECO:0000256" key="11">
    <source>
        <dbReference type="ARBA" id="ARBA00049401"/>
    </source>
</evidence>
<dbReference type="InterPro" id="IPR004136">
    <property type="entry name" value="NMO"/>
</dbReference>
<dbReference type="Proteomes" id="UP000234237">
    <property type="component" value="Chromosome"/>
</dbReference>
<dbReference type="Proteomes" id="UP001356080">
    <property type="component" value="Unassembled WGS sequence"/>
</dbReference>
<keyword evidence="5" id="KW-0216">Detoxification</keyword>
<dbReference type="InterPro" id="IPR001295">
    <property type="entry name" value="Dihydroorotate_DH_CS"/>
</dbReference>
<dbReference type="EMBL" id="CP018622">
    <property type="protein sequence ID" value="AUJ24905.1"/>
    <property type="molecule type" value="Genomic_DNA"/>
</dbReference>
<evidence type="ECO:0000256" key="1">
    <source>
        <dbReference type="ARBA" id="ARBA00001917"/>
    </source>
</evidence>
<dbReference type="Gene3D" id="3.20.20.70">
    <property type="entry name" value="Aldolase class I"/>
    <property type="match status" value="1"/>
</dbReference>
<keyword evidence="8 12" id="KW-0560">Oxidoreductase</keyword>
<dbReference type="RefSeq" id="WP_077702296.1">
    <property type="nucleotide sequence ID" value="NZ_CP018622.1"/>
</dbReference>
<dbReference type="PROSITE" id="PS00912">
    <property type="entry name" value="DHODEHASE_2"/>
    <property type="match status" value="1"/>
</dbReference>
<comment type="catalytic activity">
    <reaction evidence="11">
        <text>3 propionate 3-nitronate + 3 O2 + H2O = 3 3-oxopropanoate + 2 nitrate + nitrite + H2O2 + 3 H(+)</text>
        <dbReference type="Rhea" id="RHEA:57332"/>
        <dbReference type="ChEBI" id="CHEBI:15377"/>
        <dbReference type="ChEBI" id="CHEBI:15378"/>
        <dbReference type="ChEBI" id="CHEBI:15379"/>
        <dbReference type="ChEBI" id="CHEBI:16240"/>
        <dbReference type="ChEBI" id="CHEBI:16301"/>
        <dbReference type="ChEBI" id="CHEBI:17632"/>
        <dbReference type="ChEBI" id="CHEBI:33190"/>
        <dbReference type="ChEBI" id="CHEBI:136067"/>
    </reaction>
</comment>
<evidence type="ECO:0000313" key="12">
    <source>
        <dbReference type="EMBL" id="AUJ24905.1"/>
    </source>
</evidence>
<dbReference type="GO" id="GO:0009636">
    <property type="term" value="P:response to toxic substance"/>
    <property type="evidence" value="ECO:0007669"/>
    <property type="project" value="UniProtKB-KW"/>
</dbReference>
<evidence type="ECO:0000313" key="14">
    <source>
        <dbReference type="Proteomes" id="UP000234237"/>
    </source>
</evidence>
<evidence type="ECO:0000256" key="7">
    <source>
        <dbReference type="ARBA" id="ARBA00022643"/>
    </source>
</evidence>
<dbReference type="GO" id="GO:0006207">
    <property type="term" value="P:'de novo' pyrimidine nucleobase biosynthetic process"/>
    <property type="evidence" value="ECO:0007669"/>
    <property type="project" value="InterPro"/>
</dbReference>
<reference evidence="12" key="1">
    <citation type="submission" date="2016-11" db="EMBL/GenBank/DDBJ databases">
        <title>Complete genome sequence of Virgibacillus dokdonensis 21D, a halophilic bacterium isolated from the deep hypersaline anoxic basin Discovery in the Mediterranean Sea.</title>
        <authorList>
            <person name="Zeaiter Z."/>
            <person name="Booth J.M."/>
            <person name="Prosdocimi E.M."/>
            <person name="Mapelli F."/>
            <person name="Fusi M."/>
            <person name="Daffonchio D."/>
            <person name="Borin S."/>
            <person name="Crotti E."/>
        </authorList>
    </citation>
    <scope>NUCLEOTIDE SEQUENCE</scope>
    <source>
        <strain evidence="12">21D</strain>
    </source>
</reference>
<keyword evidence="7" id="KW-0288">FMN</keyword>
<dbReference type="EMBL" id="JAZHPM010000003">
    <property type="protein sequence ID" value="MEF2290810.1"/>
    <property type="molecule type" value="Genomic_DNA"/>
</dbReference>
<evidence type="ECO:0000256" key="6">
    <source>
        <dbReference type="ARBA" id="ARBA00022630"/>
    </source>
</evidence>
<comment type="cofactor">
    <cofactor evidence="1">
        <name>FMN</name>
        <dbReference type="ChEBI" id="CHEBI:58210"/>
    </cofactor>
</comment>
<dbReference type="GO" id="GO:0018580">
    <property type="term" value="F:nitronate monooxygenase activity"/>
    <property type="evidence" value="ECO:0007669"/>
    <property type="project" value="InterPro"/>
</dbReference>
<dbReference type="InterPro" id="IPR013785">
    <property type="entry name" value="Aldolase_TIM"/>
</dbReference>
<keyword evidence="9 12" id="KW-0503">Monooxygenase</keyword>
<evidence type="ECO:0000313" key="15">
    <source>
        <dbReference type="Proteomes" id="UP001356080"/>
    </source>
</evidence>
<keyword evidence="6" id="KW-0285">Flavoprotein</keyword>
<sequence length="344" mass="37043">MNRFLEKTKVKLPIIQAGMAGGITTPELVATVANEGALGTIGAGYMNPEALKKSIQQVKQLTKQPFAVNLFATNLQATSNDLEPMQSALNVFRNRLGIESGSSQVQVDDYLEENMEVLLEEKIPIISTAFGMLSDEHIMKLKTNPVTLLGMATNVEEAKQLEEAGYDIIVAQGSEAGGHRGTFQIADYPEGCNIGLVALLSSIKQQIKLPVVATGGIASKEQVQGLFKMGAEAVQIGTRFLLAKEAGTAPSYKAALLSANGEDTMITTFFSGRPARGVANTFTRELEKKQMKALPFPIQNACTKDIRKAAKEQNNAAYQSLWAGQGVGQLNQEETVKDILVSLH</sequence>
<evidence type="ECO:0000256" key="8">
    <source>
        <dbReference type="ARBA" id="ARBA00023002"/>
    </source>
</evidence>
<dbReference type="GO" id="GO:0016627">
    <property type="term" value="F:oxidoreductase activity, acting on the CH-CH group of donors"/>
    <property type="evidence" value="ECO:0007669"/>
    <property type="project" value="InterPro"/>
</dbReference>
<evidence type="ECO:0000256" key="3">
    <source>
        <dbReference type="ARBA" id="ARBA00009881"/>
    </source>
</evidence>
<evidence type="ECO:0000256" key="4">
    <source>
        <dbReference type="ARBA" id="ARBA00013457"/>
    </source>
</evidence>
<dbReference type="STRING" id="302167.GCA_900166595_00538"/>
<comment type="function">
    <text evidence="2">Nitronate monooxygenase that uses molecular oxygen to catalyze the oxidative denitrification of alkyl nitronates. Acts on propionate 3-nitronate (P3N), the presumed physiological substrate. Probably functions in the detoxification of P3N, a metabolic poison produced by plants and fungi as a defense mechanism.</text>
</comment>
<protein>
    <recommendedName>
        <fullName evidence="4">Probable nitronate monooxygenase</fullName>
    </recommendedName>
    <alternativeName>
        <fullName evidence="10">Propionate 3-nitronate monooxygenase</fullName>
    </alternativeName>
</protein>
<evidence type="ECO:0000256" key="10">
    <source>
        <dbReference type="ARBA" id="ARBA00031155"/>
    </source>
</evidence>
<proteinExistence type="inferred from homology"/>
<gene>
    <name evidence="12" type="ORF">A21D_01824</name>
    <name evidence="13" type="ORF">V2W34_02140</name>
</gene>
<dbReference type="PANTHER" id="PTHR42747:SF3">
    <property type="entry name" value="NITRONATE MONOOXYGENASE-RELATED"/>
    <property type="match status" value="1"/>
</dbReference>
<keyword evidence="15" id="KW-1185">Reference proteome</keyword>
<evidence type="ECO:0000256" key="2">
    <source>
        <dbReference type="ARBA" id="ARBA00003535"/>
    </source>
</evidence>
<dbReference type="Pfam" id="PF03060">
    <property type="entry name" value="NMO"/>
    <property type="match status" value="1"/>
</dbReference>
<reference evidence="13 15" key="3">
    <citation type="submission" date="2024-01" db="EMBL/GenBank/DDBJ databases">
        <title>Survival strategy associated with biotechnological potential of Virgibacillus dokdonensis T4.6 isolated from salt-fermented shrimp paste.</title>
        <authorList>
            <person name="Doan T.V."/>
            <person name="Quach N.T."/>
            <person name="Phi Q.-T."/>
        </authorList>
    </citation>
    <scope>NUCLEOTIDE SEQUENCE [LARGE SCALE GENOMIC DNA]</scope>
    <source>
        <strain evidence="13 15">T4.6</strain>
    </source>
</reference>
<name>A0A2K9IZM1_9BACI</name>
<comment type="similarity">
    <text evidence="3">Belongs to the nitronate monooxygenase family. NMO class I subfamily.</text>
</comment>
<organism evidence="12 14">
    <name type="scientific">Virgibacillus dokdonensis</name>
    <dbReference type="NCBI Taxonomy" id="302167"/>
    <lineage>
        <taxon>Bacteria</taxon>
        <taxon>Bacillati</taxon>
        <taxon>Bacillota</taxon>
        <taxon>Bacilli</taxon>
        <taxon>Bacillales</taxon>
        <taxon>Bacillaceae</taxon>
        <taxon>Virgibacillus</taxon>
    </lineage>
</organism>
<dbReference type="CDD" id="cd04730">
    <property type="entry name" value="NPD_like"/>
    <property type="match status" value="1"/>
</dbReference>
<evidence type="ECO:0000256" key="9">
    <source>
        <dbReference type="ARBA" id="ARBA00023033"/>
    </source>
</evidence>